<reference evidence="1 2" key="1">
    <citation type="journal article" date="2021" name="Mar. Drugs">
        <title>Genome Reduction and Secondary Metabolism of the Marine Sponge-Associated Cyanobacterium Leptothoe.</title>
        <authorList>
            <person name="Konstantinou D."/>
            <person name="Popin R.V."/>
            <person name="Fewer D.P."/>
            <person name="Sivonen K."/>
            <person name="Gkelis S."/>
        </authorList>
    </citation>
    <scope>NUCLEOTIDE SEQUENCE [LARGE SCALE GENOMIC DNA]</scope>
    <source>
        <strain evidence="1 2">TAU-MAC 1615</strain>
    </source>
</reference>
<comment type="caution">
    <text evidence="1">The sequence shown here is derived from an EMBL/GenBank/DDBJ whole genome shotgun (WGS) entry which is preliminary data.</text>
</comment>
<evidence type="ECO:0000313" key="1">
    <source>
        <dbReference type="EMBL" id="MBT9311674.1"/>
    </source>
</evidence>
<proteinExistence type="predicted"/>
<gene>
    <name evidence="1" type="ORF">IXB28_05615</name>
</gene>
<dbReference type="EMBL" id="JADOER010000004">
    <property type="protein sequence ID" value="MBT9311674.1"/>
    <property type="molecule type" value="Genomic_DNA"/>
</dbReference>
<name>A0ABS5Y1H7_9CYAN</name>
<keyword evidence="2" id="KW-1185">Reference proteome</keyword>
<protein>
    <submittedName>
        <fullName evidence="1">Uncharacterized protein</fullName>
    </submittedName>
</protein>
<organism evidence="1 2">
    <name type="scientific">Leptothoe kymatousa TAU-MAC 1615</name>
    <dbReference type="NCBI Taxonomy" id="2364775"/>
    <lineage>
        <taxon>Bacteria</taxon>
        <taxon>Bacillati</taxon>
        <taxon>Cyanobacteriota</taxon>
        <taxon>Cyanophyceae</taxon>
        <taxon>Nodosilineales</taxon>
        <taxon>Cymatolegaceae</taxon>
        <taxon>Leptothoe</taxon>
        <taxon>Leptothoe kymatousa</taxon>
    </lineage>
</organism>
<dbReference type="RefSeq" id="WP_215617546.1">
    <property type="nucleotide sequence ID" value="NZ_JADOER010000004.1"/>
</dbReference>
<evidence type="ECO:0000313" key="2">
    <source>
        <dbReference type="Proteomes" id="UP001196661"/>
    </source>
</evidence>
<sequence>MSPLLLRQLWSVIDAAHSSHILSLDDQSLVNWVIEQLCYQSPLDNAELSQVNRYIQSKVSLIRDLAQNQ</sequence>
<dbReference type="Proteomes" id="UP001196661">
    <property type="component" value="Unassembled WGS sequence"/>
</dbReference>
<accession>A0ABS5Y1H7</accession>